<dbReference type="SUPFAM" id="SSF53474">
    <property type="entry name" value="alpha/beta-Hydrolases"/>
    <property type="match status" value="1"/>
</dbReference>
<dbReference type="Proteomes" id="UP000301475">
    <property type="component" value="Chromosome"/>
</dbReference>
<dbReference type="InterPro" id="IPR050583">
    <property type="entry name" value="Mycobacterial_A85_antigen"/>
</dbReference>
<dbReference type="Gene3D" id="3.40.50.1820">
    <property type="entry name" value="alpha/beta hydrolase"/>
    <property type="match status" value="1"/>
</dbReference>
<reference evidence="1 2" key="1">
    <citation type="submission" date="2019-04" db="EMBL/GenBank/DDBJ databases">
        <authorList>
            <person name="Embree M."/>
            <person name="Gaffney J.R."/>
        </authorList>
    </citation>
    <scope>NUCLEOTIDE SEQUENCE [LARGE SCALE GENOMIC DNA]</scope>
    <source>
        <strain evidence="1 2">JE7A12</strain>
    </source>
</reference>
<evidence type="ECO:0000313" key="1">
    <source>
        <dbReference type="EMBL" id="QCT05945.1"/>
    </source>
</evidence>
<accession>A0A4P8XSQ6</accession>
<dbReference type="KEGG" id="ruj:E5Z56_00555"/>
<dbReference type="GO" id="GO:0016787">
    <property type="term" value="F:hydrolase activity"/>
    <property type="evidence" value="ECO:0007669"/>
    <property type="project" value="UniProtKB-KW"/>
</dbReference>
<dbReference type="InterPro" id="IPR029058">
    <property type="entry name" value="AB_hydrolase_fold"/>
</dbReference>
<dbReference type="PANTHER" id="PTHR48098">
    <property type="entry name" value="ENTEROCHELIN ESTERASE-RELATED"/>
    <property type="match status" value="1"/>
</dbReference>
<dbReference type="AlphaFoldDB" id="A0A4P8XSQ6"/>
<dbReference type="InterPro" id="IPR000801">
    <property type="entry name" value="Esterase-like"/>
</dbReference>
<dbReference type="Pfam" id="PF00756">
    <property type="entry name" value="Esterase"/>
    <property type="match status" value="1"/>
</dbReference>
<gene>
    <name evidence="1" type="ORF">E5Z56_00555</name>
</gene>
<organism evidence="1 2">
    <name type="scientific">Ruminococcus bovis</name>
    <dbReference type="NCBI Taxonomy" id="2564099"/>
    <lineage>
        <taxon>Bacteria</taxon>
        <taxon>Bacillati</taxon>
        <taxon>Bacillota</taxon>
        <taxon>Clostridia</taxon>
        <taxon>Eubacteriales</taxon>
        <taxon>Oscillospiraceae</taxon>
        <taxon>Ruminococcus</taxon>
    </lineage>
</organism>
<dbReference type="OrthoDB" id="9794761at2"/>
<sequence>MLFVTMEQRGLIKMKKILAILLILPIIMGLFGCSNQNNSVSKEEKMTIKNPHTIYIRESYSDKIKAVFSSTTSKETEEVNLKRIKSSDDYNTYSCTGDYKKYDRVMFIGDDTDKSMVLVFNKYISGYHLEAGSSEGNIGIPFVYDEKEENAKYETVSLKYNKDKEKNIFIYTPNGYDKNDKNKKYSVIYMCDGQNLFDKLSTDKGCWNVAESVNSMMKNSDNNCIVVGIDNGDGNRDNELTPNIGEIREDQKSLGDFENGTGKEFSDFVVNTVMKYINKNYNTYTDKEHTAVCGSSSGGLEAFYIGMEHSDKFSSIGALSPAFLLFNENTWNKYLKNLDFKGNYPLLYMYNGDGDELESMLLTDTKNMIKYLENINYPKDKIIFKEYKKACHNEHFWRSIFPEFLYYTFNK</sequence>
<keyword evidence="2" id="KW-1185">Reference proteome</keyword>
<proteinExistence type="predicted"/>
<protein>
    <submittedName>
        <fullName evidence="1">Alpha/beta hydrolase</fullName>
    </submittedName>
</protein>
<evidence type="ECO:0000313" key="2">
    <source>
        <dbReference type="Proteomes" id="UP000301475"/>
    </source>
</evidence>
<dbReference type="PANTHER" id="PTHR48098:SF6">
    <property type="entry name" value="FERRI-BACILLIBACTIN ESTERASE BESA"/>
    <property type="match status" value="1"/>
</dbReference>
<dbReference type="EMBL" id="CP039381">
    <property type="protein sequence ID" value="QCT05945.1"/>
    <property type="molecule type" value="Genomic_DNA"/>
</dbReference>
<keyword evidence="1" id="KW-0378">Hydrolase</keyword>
<name>A0A4P8XSQ6_9FIRM</name>